<dbReference type="RefSeq" id="WP_345653402.1">
    <property type="nucleotide sequence ID" value="NZ_BAABKB010000021.1"/>
</dbReference>
<dbReference type="EMBL" id="BAABKB010000021">
    <property type="protein sequence ID" value="GAA5020195.1"/>
    <property type="molecule type" value="Genomic_DNA"/>
</dbReference>
<name>A0ABP9J4B8_9ACTN</name>
<dbReference type="Pfam" id="PF00440">
    <property type="entry name" value="TetR_N"/>
    <property type="match status" value="1"/>
</dbReference>
<dbReference type="InterPro" id="IPR050109">
    <property type="entry name" value="HTH-type_TetR-like_transc_reg"/>
</dbReference>
<dbReference type="PANTHER" id="PTHR30055:SF234">
    <property type="entry name" value="HTH-TYPE TRANSCRIPTIONAL REGULATOR BETI"/>
    <property type="match status" value="1"/>
</dbReference>
<keyword evidence="7" id="KW-1185">Reference proteome</keyword>
<dbReference type="SUPFAM" id="SSF46689">
    <property type="entry name" value="Homeodomain-like"/>
    <property type="match status" value="1"/>
</dbReference>
<dbReference type="Proteomes" id="UP001501759">
    <property type="component" value="Unassembled WGS sequence"/>
</dbReference>
<evidence type="ECO:0000256" key="2">
    <source>
        <dbReference type="ARBA" id="ARBA00023125"/>
    </source>
</evidence>
<dbReference type="InterPro" id="IPR049445">
    <property type="entry name" value="TetR_SbtR-like_C"/>
</dbReference>
<evidence type="ECO:0000256" key="3">
    <source>
        <dbReference type="ARBA" id="ARBA00023163"/>
    </source>
</evidence>
<keyword evidence="3" id="KW-0804">Transcription</keyword>
<evidence type="ECO:0000256" key="4">
    <source>
        <dbReference type="PROSITE-ProRule" id="PRU00335"/>
    </source>
</evidence>
<dbReference type="SUPFAM" id="SSF48498">
    <property type="entry name" value="Tetracyclin repressor-like, C-terminal domain"/>
    <property type="match status" value="1"/>
</dbReference>
<keyword evidence="1" id="KW-0805">Transcription regulation</keyword>
<keyword evidence="2 4" id="KW-0238">DNA-binding</keyword>
<dbReference type="Pfam" id="PF21597">
    <property type="entry name" value="TetR_C_43"/>
    <property type="match status" value="1"/>
</dbReference>
<proteinExistence type="predicted"/>
<evidence type="ECO:0000256" key="1">
    <source>
        <dbReference type="ARBA" id="ARBA00023015"/>
    </source>
</evidence>
<feature type="DNA-binding region" description="H-T-H motif" evidence="4">
    <location>
        <begin position="28"/>
        <end position="47"/>
    </location>
</feature>
<evidence type="ECO:0000259" key="5">
    <source>
        <dbReference type="PROSITE" id="PS50977"/>
    </source>
</evidence>
<accession>A0ABP9J4B8</accession>
<comment type="caution">
    <text evidence="6">The sequence shown here is derived from an EMBL/GenBank/DDBJ whole genome shotgun (WGS) entry which is preliminary data.</text>
</comment>
<dbReference type="InterPro" id="IPR001647">
    <property type="entry name" value="HTH_TetR"/>
</dbReference>
<dbReference type="PRINTS" id="PR00455">
    <property type="entry name" value="HTHTETR"/>
</dbReference>
<dbReference type="PROSITE" id="PS50977">
    <property type="entry name" value="HTH_TETR_2"/>
    <property type="match status" value="1"/>
</dbReference>
<evidence type="ECO:0000313" key="6">
    <source>
        <dbReference type="EMBL" id="GAA5020195.1"/>
    </source>
</evidence>
<organism evidence="6 7">
    <name type="scientific">Streptomyces siamensis</name>
    <dbReference type="NCBI Taxonomy" id="1274986"/>
    <lineage>
        <taxon>Bacteria</taxon>
        <taxon>Bacillati</taxon>
        <taxon>Actinomycetota</taxon>
        <taxon>Actinomycetes</taxon>
        <taxon>Kitasatosporales</taxon>
        <taxon>Streptomycetaceae</taxon>
        <taxon>Streptomyces</taxon>
    </lineage>
</organism>
<dbReference type="InterPro" id="IPR036271">
    <property type="entry name" value="Tet_transcr_reg_TetR-rel_C_sf"/>
</dbReference>
<dbReference type="InterPro" id="IPR009057">
    <property type="entry name" value="Homeodomain-like_sf"/>
</dbReference>
<dbReference type="PANTHER" id="PTHR30055">
    <property type="entry name" value="HTH-TYPE TRANSCRIPTIONAL REGULATOR RUTR"/>
    <property type="match status" value="1"/>
</dbReference>
<dbReference type="Gene3D" id="1.10.357.10">
    <property type="entry name" value="Tetracycline Repressor, domain 2"/>
    <property type="match status" value="1"/>
</dbReference>
<reference evidence="7" key="1">
    <citation type="journal article" date="2019" name="Int. J. Syst. Evol. Microbiol.">
        <title>The Global Catalogue of Microorganisms (GCM) 10K type strain sequencing project: providing services to taxonomists for standard genome sequencing and annotation.</title>
        <authorList>
            <consortium name="The Broad Institute Genomics Platform"/>
            <consortium name="The Broad Institute Genome Sequencing Center for Infectious Disease"/>
            <person name="Wu L."/>
            <person name="Ma J."/>
        </authorList>
    </citation>
    <scope>NUCLEOTIDE SEQUENCE [LARGE SCALE GENOMIC DNA]</scope>
    <source>
        <strain evidence="7">JCM 18409</strain>
    </source>
</reference>
<gene>
    <name evidence="6" type="ORF">GCM10023335_49630</name>
</gene>
<sequence length="222" mass="24003">MRVDAQLNRDKIIQAARLIFVHEGPDAPLEKIARRAGVGIATLYRRFPSREDLVMAVATDTLRSLNTAVRTAAEEQPDAFGALRVFMHAALDLKVGAIMPSLLGRIDVEDIIERSGDALDHVTELLQAAQAADEVRADVLPGDVIFMVVRLTRPLPGRAVAEDAALAHRQLEIYLDGLRSPGASPRHDALPGPAIGSAWFRRIRARMAGVAPSAARKATRAA</sequence>
<feature type="domain" description="HTH tetR-type" evidence="5">
    <location>
        <begin position="6"/>
        <end position="65"/>
    </location>
</feature>
<evidence type="ECO:0000313" key="7">
    <source>
        <dbReference type="Proteomes" id="UP001501759"/>
    </source>
</evidence>
<protein>
    <submittedName>
        <fullName evidence="6">TetR/AcrR family transcriptional regulator</fullName>
    </submittedName>
</protein>